<feature type="domain" description="NADP-dependent oxidoreductase" evidence="1">
    <location>
        <begin position="8"/>
        <end position="258"/>
    </location>
</feature>
<dbReference type="PRINTS" id="PR00069">
    <property type="entry name" value="ALDKETRDTASE"/>
</dbReference>
<dbReference type="InterPro" id="IPR023210">
    <property type="entry name" value="NADP_OxRdtase_dom"/>
</dbReference>
<name>A0ABS2GVV2_9LACO</name>
<reference evidence="2 3" key="1">
    <citation type="journal article" date="2021" name="Sci. Rep.">
        <title>The distribution of antibiotic resistance genes in chicken gut microbiota commensals.</title>
        <authorList>
            <person name="Juricova H."/>
            <person name="Matiasovicova J."/>
            <person name="Kubasova T."/>
            <person name="Cejkova D."/>
            <person name="Rychlik I."/>
        </authorList>
    </citation>
    <scope>NUCLEOTIDE SEQUENCE [LARGE SCALE GENOMIC DNA]</scope>
    <source>
        <strain evidence="2 3">An574</strain>
    </source>
</reference>
<dbReference type="EMBL" id="JACJKU010000002">
    <property type="protein sequence ID" value="MBM6939946.1"/>
    <property type="molecule type" value="Genomic_DNA"/>
</dbReference>
<gene>
    <name evidence="2" type="ORF">H5975_00320</name>
</gene>
<dbReference type="PANTHER" id="PTHR43638">
    <property type="entry name" value="OXIDOREDUCTASE, ALDO/KETO REDUCTASE FAMILY PROTEIN"/>
    <property type="match status" value="1"/>
</dbReference>
<comment type="caution">
    <text evidence="2">The sequence shown here is derived from an EMBL/GenBank/DDBJ whole genome shotgun (WGS) entry which is preliminary data.</text>
</comment>
<dbReference type="Gene3D" id="3.20.20.100">
    <property type="entry name" value="NADP-dependent oxidoreductase domain"/>
    <property type="match status" value="1"/>
</dbReference>
<dbReference type="Proteomes" id="UP000785625">
    <property type="component" value="Unassembled WGS sequence"/>
</dbReference>
<evidence type="ECO:0000313" key="2">
    <source>
        <dbReference type="EMBL" id="MBM6939946.1"/>
    </source>
</evidence>
<protein>
    <submittedName>
        <fullName evidence="2">Aldo/keto reductase</fullName>
    </submittedName>
</protein>
<dbReference type="PIRSF" id="PIRSF000097">
    <property type="entry name" value="AKR"/>
    <property type="match status" value="1"/>
</dbReference>
<proteinExistence type="predicted"/>
<evidence type="ECO:0000313" key="3">
    <source>
        <dbReference type="Proteomes" id="UP000785625"/>
    </source>
</evidence>
<organism evidence="2 3">
    <name type="scientific">Limosilactobacillus coleohominis</name>
    <dbReference type="NCBI Taxonomy" id="181675"/>
    <lineage>
        <taxon>Bacteria</taxon>
        <taxon>Bacillati</taxon>
        <taxon>Bacillota</taxon>
        <taxon>Bacilli</taxon>
        <taxon>Lactobacillales</taxon>
        <taxon>Lactobacillaceae</taxon>
        <taxon>Limosilactobacillus</taxon>
    </lineage>
</organism>
<sequence>MNGEKLSEIGIGSAALSGDIAAEQKAIRYGLSHGINVIDTAESYGNSEDVIGDALKGIDRDQYFLISKFLPQHATPRLQRKSLEKSLQRLGVDYLDLYLLHWRANADLRSTVEGLEQLQKEGLIRYWGVSNFDLSDMEDLMNVPNGDHVFANEDLYNLTSRGVEFDLLPWQHQHHIGFLSYSPFHAVGWNFIQPNSVIKQISEEHQVTPQQIMLAWITRNHNVLPLPKACKIQHVQDNIDALDITLTENDLKRLDRVYPAPQHKVPLDKI</sequence>
<accession>A0ABS2GVV2</accession>
<evidence type="ECO:0000259" key="1">
    <source>
        <dbReference type="Pfam" id="PF00248"/>
    </source>
</evidence>
<dbReference type="SUPFAM" id="SSF51430">
    <property type="entry name" value="NAD(P)-linked oxidoreductase"/>
    <property type="match status" value="1"/>
</dbReference>
<dbReference type="Pfam" id="PF00248">
    <property type="entry name" value="Aldo_ket_red"/>
    <property type="match status" value="1"/>
</dbReference>
<dbReference type="InterPro" id="IPR020471">
    <property type="entry name" value="AKR"/>
</dbReference>
<dbReference type="PANTHER" id="PTHR43638:SF3">
    <property type="entry name" value="ALDEHYDE REDUCTASE"/>
    <property type="match status" value="1"/>
</dbReference>
<keyword evidence="3" id="KW-1185">Reference proteome</keyword>
<dbReference type="InterPro" id="IPR036812">
    <property type="entry name" value="NAD(P)_OxRdtase_dom_sf"/>
</dbReference>